<proteinExistence type="predicted"/>
<reference evidence="2" key="1">
    <citation type="submission" date="2020-10" db="EMBL/GenBank/DDBJ databases">
        <authorList>
            <person name="Gilroy R."/>
        </authorList>
    </citation>
    <scope>NUCLEOTIDE SEQUENCE</scope>
    <source>
        <strain evidence="2">ChiSjej1B19-7085</strain>
    </source>
</reference>
<protein>
    <submittedName>
        <fullName evidence="2">Uncharacterized protein</fullName>
    </submittedName>
</protein>
<reference evidence="2" key="2">
    <citation type="journal article" date="2021" name="PeerJ">
        <title>Extensive microbial diversity within the chicken gut microbiome revealed by metagenomics and culture.</title>
        <authorList>
            <person name="Gilroy R."/>
            <person name="Ravi A."/>
            <person name="Getino M."/>
            <person name="Pursley I."/>
            <person name="Horton D.L."/>
            <person name="Alikhan N.F."/>
            <person name="Baker D."/>
            <person name="Gharbi K."/>
            <person name="Hall N."/>
            <person name="Watson M."/>
            <person name="Adriaenssens E.M."/>
            <person name="Foster-Nyarko E."/>
            <person name="Jarju S."/>
            <person name="Secka A."/>
            <person name="Antonio M."/>
            <person name="Oren A."/>
            <person name="Chaudhuri R.R."/>
            <person name="La Ragione R."/>
            <person name="Hildebrand F."/>
            <person name="Pallen M.J."/>
        </authorList>
    </citation>
    <scope>NUCLEOTIDE SEQUENCE</scope>
    <source>
        <strain evidence="2">ChiSjej1B19-7085</strain>
    </source>
</reference>
<gene>
    <name evidence="2" type="ORF">IAA54_11165</name>
</gene>
<evidence type="ECO:0000313" key="2">
    <source>
        <dbReference type="EMBL" id="HIR58212.1"/>
    </source>
</evidence>
<organism evidence="2 3">
    <name type="scientific">Candidatus Gallacutalibacter pullicola</name>
    <dbReference type="NCBI Taxonomy" id="2840830"/>
    <lineage>
        <taxon>Bacteria</taxon>
        <taxon>Bacillati</taxon>
        <taxon>Bacillota</taxon>
        <taxon>Clostridia</taxon>
        <taxon>Eubacteriales</taxon>
        <taxon>Candidatus Gallacutalibacter</taxon>
    </lineage>
</organism>
<feature type="compositionally biased region" description="Polar residues" evidence="1">
    <location>
        <begin position="1"/>
        <end position="17"/>
    </location>
</feature>
<evidence type="ECO:0000256" key="1">
    <source>
        <dbReference type="SAM" id="MobiDB-lite"/>
    </source>
</evidence>
<evidence type="ECO:0000313" key="3">
    <source>
        <dbReference type="Proteomes" id="UP000886785"/>
    </source>
</evidence>
<name>A0A9D1DSJ2_9FIRM</name>
<dbReference type="Proteomes" id="UP000886785">
    <property type="component" value="Unassembled WGS sequence"/>
</dbReference>
<accession>A0A9D1DSJ2</accession>
<comment type="caution">
    <text evidence="2">The sequence shown here is derived from an EMBL/GenBank/DDBJ whole genome shotgun (WGS) entry which is preliminary data.</text>
</comment>
<dbReference type="EMBL" id="DVHF01000144">
    <property type="protein sequence ID" value="HIR58212.1"/>
    <property type="molecule type" value="Genomic_DNA"/>
</dbReference>
<dbReference type="AlphaFoldDB" id="A0A9D1DSJ2"/>
<sequence>MSGTYPSSGQSQMNNTPMIPGSGAPSAPSGLQVPTQEELDRQPITDLTQPMPVTAESLQYLNGFLRTQIGRKVHVEFLIGSNTMTDRTGVLVAVGANYILLNELETDDLLACDYYNIKFIRFYY</sequence>
<feature type="region of interest" description="Disordered" evidence="1">
    <location>
        <begin position="1"/>
        <end position="40"/>
    </location>
</feature>